<evidence type="ECO:0000256" key="4">
    <source>
        <dbReference type="ARBA" id="ARBA00022692"/>
    </source>
</evidence>
<dbReference type="PANTHER" id="PTHR32089">
    <property type="entry name" value="METHYL-ACCEPTING CHEMOTAXIS PROTEIN MCPB"/>
    <property type="match status" value="1"/>
</dbReference>
<proteinExistence type="predicted"/>
<dbReference type="SUPFAM" id="SSF58104">
    <property type="entry name" value="Methyl-accepting chemotaxis protein (MCP) signaling domain"/>
    <property type="match status" value="1"/>
</dbReference>
<comment type="subcellular location">
    <subcellularLocation>
        <location evidence="1">Cell membrane</location>
        <topology evidence="1">Multi-pass membrane protein</topology>
    </subcellularLocation>
</comment>
<dbReference type="Pfam" id="PF08447">
    <property type="entry name" value="PAS_3"/>
    <property type="match status" value="1"/>
</dbReference>
<reference evidence="13 14" key="1">
    <citation type="submission" date="2020-08" db="EMBL/GenBank/DDBJ databases">
        <title>Putative novel bacterial strains isolated from necrotic wheat leaf tissues caused by Xanthomonas translucens.</title>
        <authorList>
            <person name="Tambong J.T."/>
        </authorList>
    </citation>
    <scope>NUCLEOTIDE SEQUENCE [LARGE SCALE GENOMIC DNA]</scope>
    <source>
        <strain evidence="13 14">DOAB 1067</strain>
    </source>
</reference>
<dbReference type="InterPro" id="IPR035965">
    <property type="entry name" value="PAS-like_dom_sf"/>
</dbReference>
<accession>A0ABR7BGS4</accession>
<evidence type="ECO:0000256" key="8">
    <source>
        <dbReference type="ARBA" id="ARBA00023224"/>
    </source>
</evidence>
<dbReference type="SMART" id="SM00283">
    <property type="entry name" value="MA"/>
    <property type="match status" value="1"/>
</dbReference>
<evidence type="ECO:0000259" key="11">
    <source>
        <dbReference type="PROSITE" id="PS50112"/>
    </source>
</evidence>
<dbReference type="SMART" id="SM00086">
    <property type="entry name" value="PAC"/>
    <property type="match status" value="2"/>
</dbReference>
<comment type="caution">
    <text evidence="13">The sequence shown here is derived from an EMBL/GenBank/DDBJ whole genome shotgun (WGS) entry which is preliminary data.</text>
</comment>
<keyword evidence="7" id="KW-0472">Membrane</keyword>
<evidence type="ECO:0000259" key="12">
    <source>
        <dbReference type="PROSITE" id="PS50113"/>
    </source>
</evidence>
<dbReference type="CDD" id="cd00130">
    <property type="entry name" value="PAS"/>
    <property type="match status" value="2"/>
</dbReference>
<name>A0ABR7BGS4_9PSED</name>
<evidence type="ECO:0000256" key="9">
    <source>
        <dbReference type="PROSITE-ProRule" id="PRU00284"/>
    </source>
</evidence>
<sequence>MLWNKSSKELGLLKVRLEALEHIVQGLDRARMVVHIDPSGIVTRVNERFLSGMGYQEEMIIGHHLREFVPDHVGQDFHKPIREANAAGQPFEGMVRLKNRAGTEAWLETVSIPLKSPAGVLEGFVQYFHDVTPQVERASEQESFIQALLRSSAVIEFSLDGKVITANERFLSAMGYRLEDIQGKHHKMFCTSEESSSPDYQAFWEKLRHGEFVAARFKRLDSRGNLVWLEASYNPVIDSYGRLAKVVKFATLVTEQVEREEAISQAANIAYTTSIHTDHTAQQGARVVQQTVTVMDGIASRMQEATAGIAALDQQSHVISAIIKTITGIAEQTNLLALNAAIEAARAGEQGRGFAVVADEVRQLASRTTHATAEIAGVVQENQLLASKAVQVVESGRSQAEEGLGLAREAGTVIVEIQEGAQKVLRAVESFATELTAKS</sequence>
<dbReference type="Pfam" id="PF08448">
    <property type="entry name" value="PAS_4"/>
    <property type="match status" value="1"/>
</dbReference>
<evidence type="ECO:0000259" key="10">
    <source>
        <dbReference type="PROSITE" id="PS50111"/>
    </source>
</evidence>
<dbReference type="InterPro" id="IPR013655">
    <property type="entry name" value="PAS_fold_3"/>
</dbReference>
<protein>
    <submittedName>
        <fullName evidence="13">PAS domain S-box protein</fullName>
    </submittedName>
</protein>
<evidence type="ECO:0000256" key="3">
    <source>
        <dbReference type="ARBA" id="ARBA00022481"/>
    </source>
</evidence>
<dbReference type="PROSITE" id="PS50113">
    <property type="entry name" value="PAC"/>
    <property type="match status" value="2"/>
</dbReference>
<dbReference type="InterPro" id="IPR004089">
    <property type="entry name" value="MCPsignal_dom"/>
</dbReference>
<dbReference type="Gene3D" id="1.10.287.950">
    <property type="entry name" value="Methyl-accepting chemotaxis protein"/>
    <property type="match status" value="1"/>
</dbReference>
<organism evidence="13 14">
    <name type="scientific">Pseudomonas triticifolii</name>
    <dbReference type="NCBI Taxonomy" id="2762592"/>
    <lineage>
        <taxon>Bacteria</taxon>
        <taxon>Pseudomonadati</taxon>
        <taxon>Pseudomonadota</taxon>
        <taxon>Gammaproteobacteria</taxon>
        <taxon>Pseudomonadales</taxon>
        <taxon>Pseudomonadaceae</taxon>
        <taxon>Pseudomonas</taxon>
    </lineage>
</organism>
<keyword evidence="8 9" id="KW-0807">Transducer</keyword>
<evidence type="ECO:0000256" key="6">
    <source>
        <dbReference type="ARBA" id="ARBA00022989"/>
    </source>
</evidence>
<dbReference type="PANTHER" id="PTHR32089:SF119">
    <property type="entry name" value="METHYL-ACCEPTING CHEMOTAXIS PROTEIN CTPL"/>
    <property type="match status" value="1"/>
</dbReference>
<evidence type="ECO:0000256" key="1">
    <source>
        <dbReference type="ARBA" id="ARBA00004651"/>
    </source>
</evidence>
<dbReference type="InterPro" id="IPR000014">
    <property type="entry name" value="PAS"/>
</dbReference>
<feature type="domain" description="Methyl-accepting transducer" evidence="10">
    <location>
        <begin position="244"/>
        <end position="439"/>
    </location>
</feature>
<gene>
    <name evidence="13" type="ORF">H8S56_15335</name>
</gene>
<dbReference type="SUPFAM" id="SSF55785">
    <property type="entry name" value="PYP-like sensor domain (PAS domain)"/>
    <property type="match status" value="2"/>
</dbReference>
<keyword evidence="5" id="KW-0418">Kinase</keyword>
<dbReference type="InterPro" id="IPR013656">
    <property type="entry name" value="PAS_4"/>
</dbReference>
<keyword evidence="5" id="KW-0808">Transferase</keyword>
<feature type="domain" description="PAC" evidence="12">
    <location>
        <begin position="91"/>
        <end position="143"/>
    </location>
</feature>
<dbReference type="InterPro" id="IPR000700">
    <property type="entry name" value="PAS-assoc_C"/>
</dbReference>
<keyword evidence="4" id="KW-0812">Transmembrane</keyword>
<dbReference type="Gene3D" id="3.30.450.20">
    <property type="entry name" value="PAS domain"/>
    <property type="match status" value="2"/>
</dbReference>
<evidence type="ECO:0000256" key="5">
    <source>
        <dbReference type="ARBA" id="ARBA00022777"/>
    </source>
</evidence>
<evidence type="ECO:0000256" key="2">
    <source>
        <dbReference type="ARBA" id="ARBA00022475"/>
    </source>
</evidence>
<dbReference type="PROSITE" id="PS50112">
    <property type="entry name" value="PAS"/>
    <property type="match status" value="1"/>
</dbReference>
<dbReference type="PROSITE" id="PS50111">
    <property type="entry name" value="CHEMOTAXIS_TRANSDUC_2"/>
    <property type="match status" value="1"/>
</dbReference>
<dbReference type="SMART" id="SM00091">
    <property type="entry name" value="PAS"/>
    <property type="match status" value="2"/>
</dbReference>
<keyword evidence="3" id="KW-0488">Methylation</keyword>
<keyword evidence="14" id="KW-1185">Reference proteome</keyword>
<keyword evidence="2" id="KW-1003">Cell membrane</keyword>
<feature type="domain" description="PAS" evidence="11">
    <location>
        <begin position="141"/>
        <end position="184"/>
    </location>
</feature>
<keyword evidence="6" id="KW-1133">Transmembrane helix</keyword>
<dbReference type="EMBL" id="JACONV010000011">
    <property type="protein sequence ID" value="MBC3956383.1"/>
    <property type="molecule type" value="Genomic_DNA"/>
</dbReference>
<dbReference type="Proteomes" id="UP000660131">
    <property type="component" value="Unassembled WGS sequence"/>
</dbReference>
<dbReference type="Pfam" id="PF00015">
    <property type="entry name" value="MCPsignal"/>
    <property type="match status" value="1"/>
</dbReference>
<dbReference type="NCBIfam" id="TIGR00229">
    <property type="entry name" value="sensory_box"/>
    <property type="match status" value="2"/>
</dbReference>
<evidence type="ECO:0000256" key="7">
    <source>
        <dbReference type="ARBA" id="ARBA00023136"/>
    </source>
</evidence>
<feature type="domain" description="PAC" evidence="12">
    <location>
        <begin position="211"/>
        <end position="265"/>
    </location>
</feature>
<evidence type="ECO:0000313" key="14">
    <source>
        <dbReference type="Proteomes" id="UP000660131"/>
    </source>
</evidence>
<dbReference type="InterPro" id="IPR001610">
    <property type="entry name" value="PAC"/>
</dbReference>
<evidence type="ECO:0000313" key="13">
    <source>
        <dbReference type="EMBL" id="MBC3956383.1"/>
    </source>
</evidence>